<evidence type="ECO:0000256" key="1">
    <source>
        <dbReference type="ARBA" id="ARBA00022737"/>
    </source>
</evidence>
<accession>A0A0W0F5I3</accession>
<dbReference type="Pfam" id="PF24883">
    <property type="entry name" value="NPHP3_N"/>
    <property type="match status" value="1"/>
</dbReference>
<dbReference type="EMBL" id="LATX01002313">
    <property type="protein sequence ID" value="KTB31548.1"/>
    <property type="molecule type" value="Genomic_DNA"/>
</dbReference>
<dbReference type="PANTHER" id="PTHR10039">
    <property type="entry name" value="AMELOGENIN"/>
    <property type="match status" value="1"/>
</dbReference>
<dbReference type="Gene3D" id="3.40.50.300">
    <property type="entry name" value="P-loop containing nucleotide triphosphate hydrolases"/>
    <property type="match status" value="1"/>
</dbReference>
<feature type="compositionally biased region" description="Basic and acidic residues" evidence="2">
    <location>
        <begin position="1"/>
        <end position="14"/>
    </location>
</feature>
<name>A0A0W0F5I3_MONRR</name>
<reference evidence="4 5" key="1">
    <citation type="submission" date="2015-12" db="EMBL/GenBank/DDBJ databases">
        <title>Draft genome sequence of Moniliophthora roreri, the causal agent of frosty pod rot of cacao.</title>
        <authorList>
            <person name="Aime M.C."/>
            <person name="Diaz-Valderrama J.R."/>
            <person name="Kijpornyongpan T."/>
            <person name="Phillips-Mora W."/>
        </authorList>
    </citation>
    <scope>NUCLEOTIDE SEQUENCE [LARGE SCALE GENOMIC DNA]</scope>
    <source>
        <strain evidence="4 5">MCA 2952</strain>
    </source>
</reference>
<dbReference type="SUPFAM" id="SSF52540">
    <property type="entry name" value="P-loop containing nucleoside triphosphate hydrolases"/>
    <property type="match status" value="1"/>
</dbReference>
<proteinExistence type="predicted"/>
<organism evidence="4 5">
    <name type="scientific">Moniliophthora roreri</name>
    <name type="common">Frosty pod rot fungus</name>
    <name type="synonym">Monilia roreri</name>
    <dbReference type="NCBI Taxonomy" id="221103"/>
    <lineage>
        <taxon>Eukaryota</taxon>
        <taxon>Fungi</taxon>
        <taxon>Dikarya</taxon>
        <taxon>Basidiomycota</taxon>
        <taxon>Agaricomycotina</taxon>
        <taxon>Agaricomycetes</taxon>
        <taxon>Agaricomycetidae</taxon>
        <taxon>Agaricales</taxon>
        <taxon>Marasmiineae</taxon>
        <taxon>Marasmiaceae</taxon>
        <taxon>Moniliophthora</taxon>
    </lineage>
</organism>
<keyword evidence="1" id="KW-0677">Repeat</keyword>
<evidence type="ECO:0000259" key="3">
    <source>
        <dbReference type="Pfam" id="PF24883"/>
    </source>
</evidence>
<sequence>MARDRTEFTKDVGAAHDSASRYPHPRCHPKTRGEIQADILEWCRNPSSDANVFWVRGPAGVGKSTIAQTIAELIESEGLLASSFLFSRNDGKRSSPTYLVPTIAYQLACRIPELNVVMTKTIQQNPGILYSSFDVQFRELLVNSYRLAIELYPSQKWMNCLTRMVIVIDALDECKIQTFTQRFLNQEGSSERLIPPIASMLAENLPFRFLLFSRPEPQIHEALEAATFGPQMRRLGLDDSWDARRDIRTFLDVGFSSIRTSPRNAHVQFPNVWPVREVIDKLVDKACGQFIYAATVLRFVDDDRSQPIKQLSIVLGLLWKAIHPSRISTNCIVRFFP</sequence>
<dbReference type="Proteomes" id="UP000054988">
    <property type="component" value="Unassembled WGS sequence"/>
</dbReference>
<feature type="domain" description="Nephrocystin 3-like N-terminal" evidence="3">
    <location>
        <begin position="38"/>
        <end position="188"/>
    </location>
</feature>
<comment type="caution">
    <text evidence="4">The sequence shown here is derived from an EMBL/GenBank/DDBJ whole genome shotgun (WGS) entry which is preliminary data.</text>
</comment>
<dbReference type="AlphaFoldDB" id="A0A0W0F5I3"/>
<gene>
    <name evidence="4" type="ORF">WG66_15877</name>
</gene>
<evidence type="ECO:0000313" key="4">
    <source>
        <dbReference type="EMBL" id="KTB31548.1"/>
    </source>
</evidence>
<dbReference type="InterPro" id="IPR027417">
    <property type="entry name" value="P-loop_NTPase"/>
</dbReference>
<evidence type="ECO:0000313" key="5">
    <source>
        <dbReference type="Proteomes" id="UP000054988"/>
    </source>
</evidence>
<evidence type="ECO:0000256" key="2">
    <source>
        <dbReference type="SAM" id="MobiDB-lite"/>
    </source>
</evidence>
<feature type="region of interest" description="Disordered" evidence="2">
    <location>
        <begin position="1"/>
        <end position="30"/>
    </location>
</feature>
<dbReference type="InterPro" id="IPR056884">
    <property type="entry name" value="NPHP3-like_N"/>
</dbReference>
<protein>
    <recommendedName>
        <fullName evidence="3">Nephrocystin 3-like N-terminal domain-containing protein</fullName>
    </recommendedName>
</protein>